<dbReference type="AlphaFoldDB" id="A0A9P6EVP6"/>
<dbReference type="GO" id="GO:0031177">
    <property type="term" value="F:phosphopantetheine binding"/>
    <property type="evidence" value="ECO:0007669"/>
    <property type="project" value="TreeGrafter"/>
</dbReference>
<dbReference type="Pfam" id="PF00501">
    <property type="entry name" value="AMP-binding"/>
    <property type="match status" value="1"/>
</dbReference>
<dbReference type="Proteomes" id="UP000780801">
    <property type="component" value="Unassembled WGS sequence"/>
</dbReference>
<evidence type="ECO:0000259" key="1">
    <source>
        <dbReference type="Pfam" id="PF00501"/>
    </source>
</evidence>
<dbReference type="PANTHER" id="PTHR45527:SF1">
    <property type="entry name" value="FATTY ACID SYNTHASE"/>
    <property type="match status" value="1"/>
</dbReference>
<dbReference type="OrthoDB" id="329835at2759"/>
<reference evidence="2" key="1">
    <citation type="journal article" date="2020" name="Fungal Divers.">
        <title>Resolving the Mortierellaceae phylogeny through synthesis of multi-gene phylogenetics and phylogenomics.</title>
        <authorList>
            <person name="Vandepol N."/>
            <person name="Liber J."/>
            <person name="Desiro A."/>
            <person name="Na H."/>
            <person name="Kennedy M."/>
            <person name="Barry K."/>
            <person name="Grigoriev I.V."/>
            <person name="Miller A.N."/>
            <person name="O'Donnell K."/>
            <person name="Stajich J.E."/>
            <person name="Bonito G."/>
        </authorList>
    </citation>
    <scope>NUCLEOTIDE SEQUENCE</scope>
    <source>
        <strain evidence="2">KOD1015</strain>
    </source>
</reference>
<dbReference type="PANTHER" id="PTHR45527">
    <property type="entry name" value="NONRIBOSOMAL PEPTIDE SYNTHETASE"/>
    <property type="match status" value="1"/>
</dbReference>
<dbReference type="GO" id="GO:0005737">
    <property type="term" value="C:cytoplasm"/>
    <property type="evidence" value="ECO:0007669"/>
    <property type="project" value="TreeGrafter"/>
</dbReference>
<dbReference type="GO" id="GO:0043041">
    <property type="term" value="P:amino acid activation for nonribosomal peptide biosynthetic process"/>
    <property type="evidence" value="ECO:0007669"/>
    <property type="project" value="TreeGrafter"/>
</dbReference>
<dbReference type="SUPFAM" id="SSF52777">
    <property type="entry name" value="CoA-dependent acyltransferases"/>
    <property type="match status" value="1"/>
</dbReference>
<dbReference type="EMBL" id="JAABOA010008332">
    <property type="protein sequence ID" value="KAF9535947.1"/>
    <property type="molecule type" value="Genomic_DNA"/>
</dbReference>
<dbReference type="GO" id="GO:0044550">
    <property type="term" value="P:secondary metabolite biosynthetic process"/>
    <property type="evidence" value="ECO:0007669"/>
    <property type="project" value="TreeGrafter"/>
</dbReference>
<feature type="non-terminal residue" evidence="2">
    <location>
        <position position="172"/>
    </location>
</feature>
<keyword evidence="3" id="KW-1185">Reference proteome</keyword>
<feature type="domain" description="AMP-dependent synthetase/ligase" evidence="1">
    <location>
        <begin position="118"/>
        <end position="172"/>
    </location>
</feature>
<proteinExistence type="predicted"/>
<gene>
    <name evidence="2" type="ORF">BGW38_010377</name>
</gene>
<protein>
    <recommendedName>
        <fullName evidence="1">AMP-dependent synthetase/ligase domain-containing protein</fullName>
    </recommendedName>
</protein>
<dbReference type="SUPFAM" id="SSF56801">
    <property type="entry name" value="Acetyl-CoA synthetase-like"/>
    <property type="match status" value="1"/>
</dbReference>
<dbReference type="Gene3D" id="3.40.50.12780">
    <property type="entry name" value="N-terminal domain of ligase-like"/>
    <property type="match status" value="1"/>
</dbReference>
<sequence length="172" mass="19195">TLLNYRHNSPSSQEPVAMAGMELLSGGERTNYPFTMSVEDFGSSLGLTAEAVHPYEPIKICQYMEQALVNLANTLHQSPETFVQELGILPAEEHELVVHSWNKTDAPYPSDQCVHELFEAQVVNTPDAVALVHESRTMTYRQLNNHANKLARQLVAAHVQHGDNVAMMLERS</sequence>
<feature type="non-terminal residue" evidence="2">
    <location>
        <position position="1"/>
    </location>
</feature>
<name>A0A9P6EVP6_9FUNG</name>
<evidence type="ECO:0000313" key="2">
    <source>
        <dbReference type="EMBL" id="KAF9535947.1"/>
    </source>
</evidence>
<accession>A0A9P6EVP6</accession>
<organism evidence="2 3">
    <name type="scientific">Lunasporangiospora selenospora</name>
    <dbReference type="NCBI Taxonomy" id="979761"/>
    <lineage>
        <taxon>Eukaryota</taxon>
        <taxon>Fungi</taxon>
        <taxon>Fungi incertae sedis</taxon>
        <taxon>Mucoromycota</taxon>
        <taxon>Mortierellomycotina</taxon>
        <taxon>Mortierellomycetes</taxon>
        <taxon>Mortierellales</taxon>
        <taxon>Mortierellaceae</taxon>
        <taxon>Lunasporangiospora</taxon>
    </lineage>
</organism>
<dbReference type="InterPro" id="IPR042099">
    <property type="entry name" value="ANL_N_sf"/>
</dbReference>
<evidence type="ECO:0000313" key="3">
    <source>
        <dbReference type="Proteomes" id="UP000780801"/>
    </source>
</evidence>
<comment type="caution">
    <text evidence="2">The sequence shown here is derived from an EMBL/GenBank/DDBJ whole genome shotgun (WGS) entry which is preliminary data.</text>
</comment>
<dbReference type="InterPro" id="IPR000873">
    <property type="entry name" value="AMP-dep_synth/lig_dom"/>
</dbReference>